<name>A0A8D9A363_9HEMI</name>
<dbReference type="EMBL" id="HBUF01548606">
    <property type="protein sequence ID" value="CAG6758064.1"/>
    <property type="molecule type" value="Transcribed_RNA"/>
</dbReference>
<dbReference type="AlphaFoldDB" id="A0A8D9A363"/>
<accession>A0A8D9A363</accession>
<protein>
    <submittedName>
        <fullName evidence="1">Uncharacterized protein</fullName>
    </submittedName>
</protein>
<sequence length="171" mass="19478">MLDLERTMPPVEFKSFTQGSFTNRRSDKFSCGTWTDMCIEQELMKHLKSSGGLTRGRGTSDAVLSRWTLGMSTHRKICNAVEVFSGIDFSSSEQYVDSRESTVKRDQTDVQKMKDWFRQHPPFQDTAEIISISTGLVGDETINCHMSREVGVEMYEGNSRQKFSGREIQAQ</sequence>
<reference evidence="1" key="1">
    <citation type="submission" date="2021-05" db="EMBL/GenBank/DDBJ databases">
        <authorList>
            <person name="Alioto T."/>
            <person name="Alioto T."/>
            <person name="Gomez Garrido J."/>
        </authorList>
    </citation>
    <scope>NUCLEOTIDE SEQUENCE</scope>
</reference>
<evidence type="ECO:0000313" key="1">
    <source>
        <dbReference type="EMBL" id="CAG6758064.1"/>
    </source>
</evidence>
<organism evidence="1">
    <name type="scientific">Cacopsylla melanoneura</name>
    <dbReference type="NCBI Taxonomy" id="428564"/>
    <lineage>
        <taxon>Eukaryota</taxon>
        <taxon>Metazoa</taxon>
        <taxon>Ecdysozoa</taxon>
        <taxon>Arthropoda</taxon>
        <taxon>Hexapoda</taxon>
        <taxon>Insecta</taxon>
        <taxon>Pterygota</taxon>
        <taxon>Neoptera</taxon>
        <taxon>Paraneoptera</taxon>
        <taxon>Hemiptera</taxon>
        <taxon>Sternorrhyncha</taxon>
        <taxon>Psylloidea</taxon>
        <taxon>Psyllidae</taxon>
        <taxon>Psyllinae</taxon>
        <taxon>Cacopsylla</taxon>
    </lineage>
</organism>
<proteinExistence type="predicted"/>